<dbReference type="InterPro" id="IPR050626">
    <property type="entry name" value="Peptidase_M16"/>
</dbReference>
<dbReference type="SUPFAM" id="SSF63411">
    <property type="entry name" value="LuxS/MPP-like metallohydrolase"/>
    <property type="match status" value="2"/>
</dbReference>
<dbReference type="OrthoDB" id="9811314at2"/>
<dbReference type="Pfam" id="PF00675">
    <property type="entry name" value="Peptidase_M16"/>
    <property type="match status" value="1"/>
</dbReference>
<keyword evidence="3" id="KW-0378">Hydrolase</keyword>
<dbReference type="InterPro" id="IPR007863">
    <property type="entry name" value="Peptidase_M16_C"/>
</dbReference>
<dbReference type="InterPro" id="IPR011249">
    <property type="entry name" value="Metalloenz_LuxS/M16"/>
</dbReference>
<proteinExistence type="inferred from homology"/>
<evidence type="ECO:0000256" key="5">
    <source>
        <dbReference type="ARBA" id="ARBA00023049"/>
    </source>
</evidence>
<evidence type="ECO:0000256" key="2">
    <source>
        <dbReference type="ARBA" id="ARBA00022670"/>
    </source>
</evidence>
<dbReference type="Proteomes" id="UP000295357">
    <property type="component" value="Unassembled WGS sequence"/>
</dbReference>
<gene>
    <name evidence="8" type="ORF">DFR39_101171</name>
</gene>
<dbReference type="GO" id="GO:0006508">
    <property type="term" value="P:proteolysis"/>
    <property type="evidence" value="ECO:0007669"/>
    <property type="project" value="UniProtKB-KW"/>
</dbReference>
<dbReference type="InterPro" id="IPR011765">
    <property type="entry name" value="Pept_M16_N"/>
</dbReference>
<keyword evidence="2 8" id="KW-0645">Protease</keyword>
<sequence>MLAAMLPAYRPSRRSLLAWSAGAGLAWAWPAAALAPLPVPDLRPRQRRLANGLQLLSLPMEDTATVAVQLFYRVGGKDDPPGRSGLAHLFEHLMFKGTRHMAAEQFDRLTEDVGGSNNAFTAEDMTVYHSQVPAQHLEALLWAEAERMAHLQVDQAGLDRERAVVREEYHQRVLADPYGRLFQAIPVYGFEHPGYRRPVIGNIEELEAATLADVQAFHAEHYRPDKALLVVVGAFDAASLDRWVDRYFGPIAAPERAAAPPAVPQPRRTREALHRLAVPGLPQPAVLALWQGPRADSAELPALQLAQALLAEGEASRLNQSLVLEQRLAQSCGFELMLNAEAGLLAAHAISTGRSRPELLLERLSREVQRLAEEPIPPAQLERARALLLTQALLERETPEGRGLALGQALLLRGEAAAATLDLEQLQRVGAEAVQRVLRRHVLQGARVGLLYVDAAGGAAR</sequence>
<comment type="caution">
    <text evidence="8">The sequence shown here is derived from an EMBL/GenBank/DDBJ whole genome shotgun (WGS) entry which is preliminary data.</text>
</comment>
<name>A0A4R6NAS8_9BURK</name>
<dbReference type="Gene3D" id="3.30.830.10">
    <property type="entry name" value="Metalloenzyme, LuxS/M16 peptidase-like"/>
    <property type="match status" value="2"/>
</dbReference>
<feature type="domain" description="Peptidase M16 C-terminal" evidence="7">
    <location>
        <begin position="209"/>
        <end position="388"/>
    </location>
</feature>
<keyword evidence="4" id="KW-0862">Zinc</keyword>
<evidence type="ECO:0000256" key="1">
    <source>
        <dbReference type="ARBA" id="ARBA00007261"/>
    </source>
</evidence>
<evidence type="ECO:0000259" key="7">
    <source>
        <dbReference type="Pfam" id="PF05193"/>
    </source>
</evidence>
<evidence type="ECO:0000313" key="8">
    <source>
        <dbReference type="EMBL" id="TDP12698.1"/>
    </source>
</evidence>
<dbReference type="AlphaFoldDB" id="A0A4R6NAS8"/>
<keyword evidence="9" id="KW-1185">Reference proteome</keyword>
<dbReference type="InterPro" id="IPR006311">
    <property type="entry name" value="TAT_signal"/>
</dbReference>
<organism evidence="8 9">
    <name type="scientific">Roseateles asaccharophilus</name>
    <dbReference type="NCBI Taxonomy" id="582607"/>
    <lineage>
        <taxon>Bacteria</taxon>
        <taxon>Pseudomonadati</taxon>
        <taxon>Pseudomonadota</taxon>
        <taxon>Betaproteobacteria</taxon>
        <taxon>Burkholderiales</taxon>
        <taxon>Sphaerotilaceae</taxon>
        <taxon>Roseateles</taxon>
    </lineage>
</organism>
<evidence type="ECO:0000256" key="3">
    <source>
        <dbReference type="ARBA" id="ARBA00022801"/>
    </source>
</evidence>
<evidence type="ECO:0000313" key="9">
    <source>
        <dbReference type="Proteomes" id="UP000295357"/>
    </source>
</evidence>
<dbReference type="Pfam" id="PF05193">
    <property type="entry name" value="Peptidase_M16_C"/>
    <property type="match status" value="1"/>
</dbReference>
<feature type="domain" description="Peptidase M16 N-terminal" evidence="6">
    <location>
        <begin position="62"/>
        <end position="171"/>
    </location>
</feature>
<accession>A0A4R6NAS8</accession>
<evidence type="ECO:0000256" key="4">
    <source>
        <dbReference type="ARBA" id="ARBA00022833"/>
    </source>
</evidence>
<dbReference type="GO" id="GO:0008237">
    <property type="term" value="F:metallopeptidase activity"/>
    <property type="evidence" value="ECO:0007669"/>
    <property type="project" value="UniProtKB-KW"/>
</dbReference>
<protein>
    <submittedName>
        <fullName evidence="8">Zinc protease</fullName>
    </submittedName>
</protein>
<dbReference type="GO" id="GO:0046872">
    <property type="term" value="F:metal ion binding"/>
    <property type="evidence" value="ECO:0007669"/>
    <property type="project" value="InterPro"/>
</dbReference>
<reference evidence="8 9" key="1">
    <citation type="submission" date="2019-03" db="EMBL/GenBank/DDBJ databases">
        <title>Genomic Encyclopedia of Type Strains, Phase IV (KMG-IV): sequencing the most valuable type-strain genomes for metagenomic binning, comparative biology and taxonomic classification.</title>
        <authorList>
            <person name="Goeker M."/>
        </authorList>
    </citation>
    <scope>NUCLEOTIDE SEQUENCE [LARGE SCALE GENOMIC DNA]</scope>
    <source>
        <strain evidence="8 9">DSM 25082</strain>
    </source>
</reference>
<keyword evidence="5" id="KW-0482">Metalloprotease</keyword>
<dbReference type="EMBL" id="SNXE01000001">
    <property type="protein sequence ID" value="TDP12698.1"/>
    <property type="molecule type" value="Genomic_DNA"/>
</dbReference>
<dbReference type="PANTHER" id="PTHR43690:SF17">
    <property type="entry name" value="PROTEIN YHJJ"/>
    <property type="match status" value="1"/>
</dbReference>
<dbReference type="PANTHER" id="PTHR43690">
    <property type="entry name" value="NARDILYSIN"/>
    <property type="match status" value="1"/>
</dbReference>
<dbReference type="PROSITE" id="PS51318">
    <property type="entry name" value="TAT"/>
    <property type="match status" value="1"/>
</dbReference>
<comment type="similarity">
    <text evidence="1">Belongs to the peptidase M16 family.</text>
</comment>
<evidence type="ECO:0000259" key="6">
    <source>
        <dbReference type="Pfam" id="PF00675"/>
    </source>
</evidence>